<dbReference type="NCBIfam" id="TIGR01517">
    <property type="entry name" value="ATPase-IIB_Ca"/>
    <property type="match status" value="1"/>
</dbReference>
<dbReference type="FunFam" id="1.20.1110.10:FF:000039">
    <property type="entry name" value="Calcium-transporting ATPase"/>
    <property type="match status" value="1"/>
</dbReference>
<feature type="transmembrane region" description="Helical" evidence="17">
    <location>
        <begin position="1088"/>
        <end position="1107"/>
    </location>
</feature>
<feature type="region of interest" description="Disordered" evidence="18">
    <location>
        <begin position="1"/>
        <end position="60"/>
    </location>
</feature>
<comment type="catalytic activity">
    <reaction evidence="16 17">
        <text>Ca(2+)(in) + ATP + H2O = Ca(2+)(out) + ADP + phosphate + H(+)</text>
        <dbReference type="Rhea" id="RHEA:18105"/>
        <dbReference type="ChEBI" id="CHEBI:15377"/>
        <dbReference type="ChEBI" id="CHEBI:15378"/>
        <dbReference type="ChEBI" id="CHEBI:29108"/>
        <dbReference type="ChEBI" id="CHEBI:30616"/>
        <dbReference type="ChEBI" id="CHEBI:43474"/>
        <dbReference type="ChEBI" id="CHEBI:456216"/>
        <dbReference type="EC" id="7.2.2.10"/>
    </reaction>
</comment>
<feature type="compositionally biased region" description="Polar residues" evidence="18">
    <location>
        <begin position="1281"/>
        <end position="1311"/>
    </location>
</feature>
<dbReference type="GO" id="GO:0005774">
    <property type="term" value="C:vacuolar membrane"/>
    <property type="evidence" value="ECO:0007669"/>
    <property type="project" value="UniProtKB-SubCell"/>
</dbReference>
<feature type="transmembrane region" description="Helical" evidence="17">
    <location>
        <begin position="156"/>
        <end position="182"/>
    </location>
</feature>
<evidence type="ECO:0000256" key="18">
    <source>
        <dbReference type="SAM" id="MobiDB-lite"/>
    </source>
</evidence>
<dbReference type="PRINTS" id="PR00120">
    <property type="entry name" value="HATPASE"/>
</dbReference>
<dbReference type="GO" id="GO:0005388">
    <property type="term" value="F:P-type calcium transporter activity"/>
    <property type="evidence" value="ECO:0007669"/>
    <property type="project" value="UniProtKB-EC"/>
</dbReference>
<keyword evidence="6" id="KW-0479">Metal-binding</keyword>
<dbReference type="SUPFAM" id="SSF81665">
    <property type="entry name" value="Calcium ATPase, transmembrane domain M"/>
    <property type="match status" value="1"/>
</dbReference>
<dbReference type="GO" id="GO:0005524">
    <property type="term" value="F:ATP binding"/>
    <property type="evidence" value="ECO:0007669"/>
    <property type="project" value="UniProtKB-KW"/>
</dbReference>
<dbReference type="SFLD" id="SFLDF00027">
    <property type="entry name" value="p-type_atpase"/>
    <property type="match status" value="1"/>
</dbReference>
<feature type="region of interest" description="Disordered" evidence="18">
    <location>
        <begin position="1277"/>
        <end position="1311"/>
    </location>
</feature>
<dbReference type="Pfam" id="PF00122">
    <property type="entry name" value="E1-E2_ATPase"/>
    <property type="match status" value="1"/>
</dbReference>
<evidence type="ECO:0000259" key="19">
    <source>
        <dbReference type="SMART" id="SM00831"/>
    </source>
</evidence>
<evidence type="ECO:0000256" key="14">
    <source>
        <dbReference type="ARBA" id="ARBA00023136"/>
    </source>
</evidence>
<comment type="subcellular location">
    <subcellularLocation>
        <location evidence="17">Membrane</location>
        <topology evidence="17">Multi-pass membrane protein</topology>
    </subcellularLocation>
    <subcellularLocation>
        <location evidence="1">Vacuole membrane</location>
        <topology evidence="1">Multi-pass membrane protein</topology>
    </subcellularLocation>
</comment>
<gene>
    <name evidence="20" type="ORF">BGZ97_002721</name>
</gene>
<dbReference type="InterPro" id="IPR004014">
    <property type="entry name" value="ATPase_P-typ_cation-transptr_N"/>
</dbReference>
<dbReference type="EC" id="7.2.2.10" evidence="17"/>
<feature type="compositionally biased region" description="Polar residues" evidence="18">
    <location>
        <begin position="33"/>
        <end position="53"/>
    </location>
</feature>
<organism evidence="20 21">
    <name type="scientific">Linnemannia gamsii</name>
    <dbReference type="NCBI Taxonomy" id="64522"/>
    <lineage>
        <taxon>Eukaryota</taxon>
        <taxon>Fungi</taxon>
        <taxon>Fungi incertae sedis</taxon>
        <taxon>Mucoromycota</taxon>
        <taxon>Mortierellomycotina</taxon>
        <taxon>Mortierellomycetes</taxon>
        <taxon>Mortierellales</taxon>
        <taxon>Mortierellaceae</taxon>
        <taxon>Linnemannia</taxon>
    </lineage>
</organism>
<dbReference type="GO" id="GO:0016887">
    <property type="term" value="F:ATP hydrolysis activity"/>
    <property type="evidence" value="ECO:0007669"/>
    <property type="project" value="InterPro"/>
</dbReference>
<evidence type="ECO:0000256" key="1">
    <source>
        <dbReference type="ARBA" id="ARBA00004128"/>
    </source>
</evidence>
<evidence type="ECO:0000256" key="8">
    <source>
        <dbReference type="ARBA" id="ARBA00022837"/>
    </source>
</evidence>
<dbReference type="SMART" id="SM00831">
    <property type="entry name" value="Cation_ATPase_N"/>
    <property type="match status" value="1"/>
</dbReference>
<feature type="transmembrane region" description="Helical" evidence="17">
    <location>
        <begin position="446"/>
        <end position="473"/>
    </location>
</feature>
<evidence type="ECO:0000256" key="6">
    <source>
        <dbReference type="ARBA" id="ARBA00022723"/>
    </source>
</evidence>
<evidence type="ECO:0000256" key="10">
    <source>
        <dbReference type="ARBA" id="ARBA00022842"/>
    </source>
</evidence>
<evidence type="ECO:0000256" key="11">
    <source>
        <dbReference type="ARBA" id="ARBA00022967"/>
    </source>
</evidence>
<feature type="transmembrane region" description="Helical" evidence="17">
    <location>
        <begin position="978"/>
        <end position="1001"/>
    </location>
</feature>
<sequence>MTQPLQQDQQQQQQEQHQHEIQPQQQEQQQQQSYPAPSSTAPIADRPNNNGPFSFTPDELMDLIDPKAPEKLESYGGIEGILRGLHADPVKGLATATGGKSLDHVTTNTHGEKPSTVSSGYQMGNVDTLAVSFADREQFFGKNVLPKRKPKSIFQLMWIALHEKILILLLIAAIISIALGIYEDFGMEHEPTLKYNRDGTSYYATDPKISWVEGVAILVAVIIVVLVGSINDYQKEAQFRKLNAKKEDREVKVLRNGETVLLSVFDILVGDILHLEPGDVIAADGVFLGGHNLKCDESAMTGESDAVKKVTFEEYKKMEEAEAGSHAEGKIESNYEGIEVIAEPHHGLHGVDPFIISGSKVLEGVGLYVVTGVGQNSFHGKTMMSLRTEVEDTPLQVKLNLLAERIAKLGSLAALLMLIVLMIRYFVGFKTKVPPVADIVKSLVDIVIAAVTVVVVAVPEGLPLAVTLALAFATTRMLKDNNLVRVLAACETMGNATTVCSDKTGTLTQNKMTIVAGTLGLNTRFIADVPQGETNARAQIPINRNAVPISQLVINLPNAVTTLLHEAIAINSSAFESEDDKGNLSFIGSKTEVALLDFSKKIGGADYRQLREATPIVHLYPFSSERKSMATIVQMAPGRFRLHAKGASEIIMKRCTRVLQISSTPEQGGASMSEKDRMAEVTELPLEGDLQTQVHKTIISYATQSLRTIGIAYRDFESWPPVGVELNQDGEVPFAAVAENGLTLIGVVGIEDPLRDGVPEAVQACQRAGVFVRMVTGDNILTAKSIATQCGIYTQGGIIMEGPKFRALSGEEMDAVIPRLQVLARSSPEDKKILVGRLKAMGEVVAVTGDGTNDGPALKMSDVGFSMGIAGTEVAKEASAIILMDDNFSSIVKAILWGRAVNDAVKKFLQFQLTVNVTAVILTLVTAVISDKQKPVMSAVQLLWVNLIMDTLAALALATDPPTLDLLDRQPEPRTAPLISFTMWKMILGQAILQLAITFVLEYAGMNIFNYDELPANLQEQARNSSPDPAEQQKSLNSITQAYTQFKRQELDTMVFNTFVFLQIFNEVNCRRLDNHLNIFSGIQKNNYFIVIFIIMVVFQIIIVQFGGAAFETEKLNGIQWLICVVIGLLSIPVGVIIRLIPEELFGGLKEWVNRPGPSRSSVPTFDNYAVGSGSGIGGGGSMGEMSRVNSTPVSIHSNRAGSMMNGSTNNVYASYGAPGRDGLVWNSAISKVRSDLSVFKSIRGGRLSGESERHVMYAGAMVPSLVATSVGAGWAPRPSPLNQADLGNSSPRSSMVGSRQGSGNQAGRSY</sequence>
<dbReference type="SFLD" id="SFLDS00003">
    <property type="entry name" value="Haloacid_Dehalogenase"/>
    <property type="match status" value="1"/>
</dbReference>
<evidence type="ECO:0000256" key="3">
    <source>
        <dbReference type="ARBA" id="ARBA00022554"/>
    </source>
</evidence>
<dbReference type="InterPro" id="IPR044492">
    <property type="entry name" value="P_typ_ATPase_HD_dom"/>
</dbReference>
<dbReference type="Pfam" id="PF00689">
    <property type="entry name" value="Cation_ATPase_C"/>
    <property type="match status" value="1"/>
</dbReference>
<dbReference type="Gene3D" id="3.40.50.1000">
    <property type="entry name" value="HAD superfamily/HAD-like"/>
    <property type="match status" value="1"/>
</dbReference>
<dbReference type="InterPro" id="IPR036412">
    <property type="entry name" value="HAD-like_sf"/>
</dbReference>
<dbReference type="InterPro" id="IPR008250">
    <property type="entry name" value="ATPase_P-typ_transduc_dom_A_sf"/>
</dbReference>
<name>A0A9P6RK93_9FUNG</name>
<feature type="transmembrane region" description="Helical" evidence="17">
    <location>
        <begin position="406"/>
        <end position="426"/>
    </location>
</feature>
<comment type="caution">
    <text evidence="20">The sequence shown here is derived from an EMBL/GenBank/DDBJ whole genome shotgun (WGS) entry which is preliminary data.</text>
</comment>
<dbReference type="GO" id="GO:0006874">
    <property type="term" value="P:intracellular calcium ion homeostasis"/>
    <property type="evidence" value="ECO:0007669"/>
    <property type="project" value="TreeGrafter"/>
</dbReference>
<dbReference type="Pfam" id="PF13246">
    <property type="entry name" value="Cation_ATPase"/>
    <property type="match status" value="1"/>
</dbReference>
<evidence type="ECO:0000256" key="5">
    <source>
        <dbReference type="ARBA" id="ARBA00022692"/>
    </source>
</evidence>
<dbReference type="PANTHER" id="PTHR24093:SF369">
    <property type="entry name" value="CALCIUM-TRANSPORTING ATPASE"/>
    <property type="match status" value="1"/>
</dbReference>
<keyword evidence="4 17" id="KW-0109">Calcium transport</keyword>
<dbReference type="InterPro" id="IPR023298">
    <property type="entry name" value="ATPase_P-typ_TM_dom_sf"/>
</dbReference>
<accession>A0A9P6RK93</accession>
<dbReference type="CDD" id="cd02081">
    <property type="entry name" value="P-type_ATPase_Ca_PMCA-like"/>
    <property type="match status" value="1"/>
</dbReference>
<keyword evidence="8 17" id="KW-0106">Calcium</keyword>
<keyword evidence="21" id="KW-1185">Reference proteome</keyword>
<dbReference type="Pfam" id="PF00690">
    <property type="entry name" value="Cation_ATPase_N"/>
    <property type="match status" value="1"/>
</dbReference>
<reference evidence="20" key="1">
    <citation type="journal article" date="2020" name="Fungal Divers.">
        <title>Resolving the Mortierellaceae phylogeny through synthesis of multi-gene phylogenetics and phylogenomics.</title>
        <authorList>
            <person name="Vandepol N."/>
            <person name="Liber J."/>
            <person name="Desiro A."/>
            <person name="Na H."/>
            <person name="Kennedy M."/>
            <person name="Barry K."/>
            <person name="Grigoriev I.V."/>
            <person name="Miller A.N."/>
            <person name="O'Donnell K."/>
            <person name="Stajich J.E."/>
            <person name="Bonito G."/>
        </authorList>
    </citation>
    <scope>NUCLEOTIDE SEQUENCE</scope>
    <source>
        <strain evidence="20">NVP60</strain>
    </source>
</reference>
<keyword evidence="5 17" id="KW-0812">Transmembrane</keyword>
<dbReference type="SUPFAM" id="SSF81660">
    <property type="entry name" value="Metal cation-transporting ATPase, ATP-binding domain N"/>
    <property type="match status" value="1"/>
</dbReference>
<keyword evidence="13 17" id="KW-0406">Ion transport</keyword>
<comment type="caution">
    <text evidence="17">Lacks conserved residue(s) required for the propagation of feature annotation.</text>
</comment>
<evidence type="ECO:0000256" key="2">
    <source>
        <dbReference type="ARBA" id="ARBA00022448"/>
    </source>
</evidence>
<keyword evidence="9 17" id="KW-0067">ATP-binding</keyword>
<dbReference type="EMBL" id="JAAAIN010000161">
    <property type="protein sequence ID" value="KAG0319118.1"/>
    <property type="molecule type" value="Genomic_DNA"/>
</dbReference>
<evidence type="ECO:0000256" key="16">
    <source>
        <dbReference type="ARBA" id="ARBA00048694"/>
    </source>
</evidence>
<protein>
    <recommendedName>
        <fullName evidence="17">Calcium-transporting ATPase</fullName>
        <ecNumber evidence="17">7.2.2.10</ecNumber>
    </recommendedName>
</protein>
<feature type="compositionally biased region" description="Low complexity" evidence="18">
    <location>
        <begin position="1"/>
        <end position="32"/>
    </location>
</feature>
<dbReference type="InterPro" id="IPR018303">
    <property type="entry name" value="ATPase_P-typ_P_site"/>
</dbReference>
<dbReference type="GO" id="GO:0046872">
    <property type="term" value="F:metal ion binding"/>
    <property type="evidence" value="ECO:0007669"/>
    <property type="project" value="UniProtKB-KW"/>
</dbReference>
<evidence type="ECO:0000256" key="13">
    <source>
        <dbReference type="ARBA" id="ARBA00023065"/>
    </source>
</evidence>
<dbReference type="SFLD" id="SFLDG00002">
    <property type="entry name" value="C1.7:_P-type_atpase_like"/>
    <property type="match status" value="1"/>
</dbReference>
<dbReference type="FunFam" id="2.70.150.10:FF:000028">
    <property type="entry name" value="Calcium-transporting ATPase"/>
    <property type="match status" value="1"/>
</dbReference>
<evidence type="ECO:0000256" key="7">
    <source>
        <dbReference type="ARBA" id="ARBA00022741"/>
    </source>
</evidence>
<keyword evidence="10" id="KW-0460">Magnesium</keyword>
<dbReference type="NCBIfam" id="TIGR01494">
    <property type="entry name" value="ATPase_P-type"/>
    <property type="match status" value="2"/>
</dbReference>
<dbReference type="PROSITE" id="PS00154">
    <property type="entry name" value="ATPASE_E1_E2"/>
    <property type="match status" value="1"/>
</dbReference>
<evidence type="ECO:0000313" key="20">
    <source>
        <dbReference type="EMBL" id="KAG0319118.1"/>
    </source>
</evidence>
<feature type="domain" description="Cation-transporting P-type ATPase N-terminal" evidence="19">
    <location>
        <begin position="92"/>
        <end position="181"/>
    </location>
</feature>
<evidence type="ECO:0000256" key="9">
    <source>
        <dbReference type="ARBA" id="ARBA00022840"/>
    </source>
</evidence>
<evidence type="ECO:0000256" key="12">
    <source>
        <dbReference type="ARBA" id="ARBA00022989"/>
    </source>
</evidence>
<dbReference type="OrthoDB" id="3352408at2759"/>
<evidence type="ECO:0000313" key="21">
    <source>
        <dbReference type="Proteomes" id="UP000823405"/>
    </source>
</evidence>
<dbReference type="Proteomes" id="UP000823405">
    <property type="component" value="Unassembled WGS sequence"/>
</dbReference>
<dbReference type="InterPro" id="IPR023214">
    <property type="entry name" value="HAD_sf"/>
</dbReference>
<dbReference type="InterPro" id="IPR006068">
    <property type="entry name" value="ATPase_P-typ_cation-transptr_C"/>
</dbReference>
<dbReference type="Gene3D" id="3.40.1110.10">
    <property type="entry name" value="Calcium-transporting ATPase, cytoplasmic domain N"/>
    <property type="match status" value="1"/>
</dbReference>
<dbReference type="GO" id="GO:0005886">
    <property type="term" value="C:plasma membrane"/>
    <property type="evidence" value="ECO:0007669"/>
    <property type="project" value="TreeGrafter"/>
</dbReference>
<keyword evidence="2 17" id="KW-0813">Transport</keyword>
<keyword evidence="11" id="KW-1278">Translocase</keyword>
<keyword evidence="7 17" id="KW-0547">Nucleotide-binding</keyword>
<evidence type="ECO:0000256" key="17">
    <source>
        <dbReference type="RuleBase" id="RU361146"/>
    </source>
</evidence>
<evidence type="ECO:0000256" key="4">
    <source>
        <dbReference type="ARBA" id="ARBA00022568"/>
    </source>
</evidence>
<dbReference type="PRINTS" id="PR00119">
    <property type="entry name" value="CATATPASE"/>
</dbReference>
<keyword evidence="12 17" id="KW-1133">Transmembrane helix</keyword>
<comment type="function">
    <text evidence="17">Catalyzes the hydrolysis of ATP coupled with the transport of calcium.</text>
</comment>
<keyword evidence="14 17" id="KW-0472">Membrane</keyword>
<dbReference type="SUPFAM" id="SSF81653">
    <property type="entry name" value="Calcium ATPase, transduction domain A"/>
    <property type="match status" value="1"/>
</dbReference>
<dbReference type="InterPro" id="IPR001757">
    <property type="entry name" value="P_typ_ATPase"/>
</dbReference>
<proteinExistence type="inferred from homology"/>
<dbReference type="FunFam" id="1.20.1110.10:FF:000002">
    <property type="entry name" value="Calcium-transporting ATPase"/>
    <property type="match status" value="1"/>
</dbReference>
<dbReference type="InterPro" id="IPR023299">
    <property type="entry name" value="ATPase_P-typ_cyto_dom_N"/>
</dbReference>
<dbReference type="Gene3D" id="2.70.150.10">
    <property type="entry name" value="Calcium-transporting ATPase, cytoplasmic transduction domain A"/>
    <property type="match status" value="1"/>
</dbReference>
<dbReference type="Gene3D" id="1.20.1110.10">
    <property type="entry name" value="Calcium-transporting ATPase, transmembrane domain"/>
    <property type="match status" value="1"/>
</dbReference>
<dbReference type="InterPro" id="IPR059000">
    <property type="entry name" value="ATPase_P-type_domA"/>
</dbReference>
<dbReference type="PANTHER" id="PTHR24093">
    <property type="entry name" value="CATION TRANSPORTING ATPASE"/>
    <property type="match status" value="1"/>
</dbReference>
<evidence type="ECO:0000256" key="15">
    <source>
        <dbReference type="ARBA" id="ARBA00038148"/>
    </source>
</evidence>
<dbReference type="FunFam" id="3.40.50.1000:FF:000018">
    <property type="entry name" value="Calcium-transporting ATPase"/>
    <property type="match status" value="1"/>
</dbReference>
<dbReference type="InterPro" id="IPR006408">
    <property type="entry name" value="P-type_ATPase_IIB"/>
</dbReference>
<feature type="transmembrane region" description="Helical" evidence="17">
    <location>
        <begin position="1119"/>
        <end position="1141"/>
    </location>
</feature>
<comment type="similarity">
    <text evidence="15 17">Belongs to the cation transport ATPase (P-type) (TC 3.A.3) family.</text>
</comment>
<feature type="transmembrane region" description="Helical" evidence="17">
    <location>
        <begin position="209"/>
        <end position="230"/>
    </location>
</feature>
<dbReference type="SUPFAM" id="SSF56784">
    <property type="entry name" value="HAD-like"/>
    <property type="match status" value="1"/>
</dbReference>
<keyword evidence="3" id="KW-0926">Vacuole</keyword>